<organism evidence="2 3">
    <name type="scientific">Vanilla planifolia</name>
    <name type="common">Vanilla</name>
    <dbReference type="NCBI Taxonomy" id="51239"/>
    <lineage>
        <taxon>Eukaryota</taxon>
        <taxon>Viridiplantae</taxon>
        <taxon>Streptophyta</taxon>
        <taxon>Embryophyta</taxon>
        <taxon>Tracheophyta</taxon>
        <taxon>Spermatophyta</taxon>
        <taxon>Magnoliopsida</taxon>
        <taxon>Liliopsida</taxon>
        <taxon>Asparagales</taxon>
        <taxon>Orchidaceae</taxon>
        <taxon>Vanilloideae</taxon>
        <taxon>Vanilleae</taxon>
        <taxon>Vanilla</taxon>
    </lineage>
</organism>
<feature type="compositionally biased region" description="Basic and acidic residues" evidence="1">
    <location>
        <begin position="21"/>
        <end position="34"/>
    </location>
</feature>
<evidence type="ECO:0000313" key="3">
    <source>
        <dbReference type="Proteomes" id="UP000639772"/>
    </source>
</evidence>
<reference evidence="2 3" key="1">
    <citation type="journal article" date="2020" name="Nat. Food">
        <title>A phased Vanilla planifolia genome enables genetic improvement of flavour and production.</title>
        <authorList>
            <person name="Hasing T."/>
            <person name="Tang H."/>
            <person name="Brym M."/>
            <person name="Khazi F."/>
            <person name="Huang T."/>
            <person name="Chambers A.H."/>
        </authorList>
    </citation>
    <scope>NUCLEOTIDE SEQUENCE [LARGE SCALE GENOMIC DNA]</scope>
    <source>
        <tissue evidence="2">Leaf</tissue>
    </source>
</reference>
<feature type="compositionally biased region" description="Acidic residues" evidence="1">
    <location>
        <begin position="44"/>
        <end position="53"/>
    </location>
</feature>
<evidence type="ECO:0000256" key="1">
    <source>
        <dbReference type="SAM" id="MobiDB-lite"/>
    </source>
</evidence>
<dbReference type="AlphaFoldDB" id="A0A835UWI3"/>
<accession>A0A835UWI3</accession>
<feature type="region of interest" description="Disordered" evidence="1">
    <location>
        <begin position="15"/>
        <end position="53"/>
    </location>
</feature>
<name>A0A835UWI3_VANPL</name>
<evidence type="ECO:0000313" key="2">
    <source>
        <dbReference type="EMBL" id="KAG0475045.1"/>
    </source>
</evidence>
<dbReference type="Proteomes" id="UP000639772">
    <property type="component" value="Chromosome 7"/>
</dbReference>
<feature type="non-terminal residue" evidence="2">
    <location>
        <position position="53"/>
    </location>
</feature>
<proteinExistence type="predicted"/>
<dbReference type="EMBL" id="JADCNM010000007">
    <property type="protein sequence ID" value="KAG0475045.1"/>
    <property type="molecule type" value="Genomic_DNA"/>
</dbReference>
<comment type="caution">
    <text evidence="2">The sequence shown here is derived from an EMBL/GenBank/DDBJ whole genome shotgun (WGS) entry which is preliminary data.</text>
</comment>
<protein>
    <submittedName>
        <fullName evidence="2">Uncharacterized protein</fullName>
    </submittedName>
</protein>
<gene>
    <name evidence="2" type="ORF">HPP92_014731</name>
</gene>
<sequence length="53" mass="5878">VENDERRLCVSCGKLISNGGGRKEVGSRDEEKRGTGTKKKKAEDEEDEDGLIR</sequence>
<feature type="non-terminal residue" evidence="2">
    <location>
        <position position="1"/>
    </location>
</feature>